<keyword evidence="3" id="KW-1185">Reference proteome</keyword>
<dbReference type="RefSeq" id="WP_345712258.1">
    <property type="nucleotide sequence ID" value="NZ_BAABIL010000261.1"/>
</dbReference>
<feature type="region of interest" description="Disordered" evidence="1">
    <location>
        <begin position="1"/>
        <end position="64"/>
    </location>
</feature>
<proteinExistence type="predicted"/>
<feature type="compositionally biased region" description="Basic and acidic residues" evidence="1">
    <location>
        <begin position="1"/>
        <end position="43"/>
    </location>
</feature>
<organism evidence="2 3">
    <name type="scientific">Kineococcus glutinatus</name>
    <dbReference type="NCBI Taxonomy" id="1070872"/>
    <lineage>
        <taxon>Bacteria</taxon>
        <taxon>Bacillati</taxon>
        <taxon>Actinomycetota</taxon>
        <taxon>Actinomycetes</taxon>
        <taxon>Kineosporiales</taxon>
        <taxon>Kineosporiaceae</taxon>
        <taxon>Kineococcus</taxon>
    </lineage>
</organism>
<evidence type="ECO:0000313" key="2">
    <source>
        <dbReference type="EMBL" id="GAA4978657.1"/>
    </source>
</evidence>
<comment type="caution">
    <text evidence="2">The sequence shown here is derived from an EMBL/GenBank/DDBJ whole genome shotgun (WGS) entry which is preliminary data.</text>
</comment>
<reference evidence="3" key="1">
    <citation type="journal article" date="2019" name="Int. J. Syst. Evol. Microbiol.">
        <title>The Global Catalogue of Microorganisms (GCM) 10K type strain sequencing project: providing services to taxonomists for standard genome sequencing and annotation.</title>
        <authorList>
            <consortium name="The Broad Institute Genomics Platform"/>
            <consortium name="The Broad Institute Genome Sequencing Center for Infectious Disease"/>
            <person name="Wu L."/>
            <person name="Ma J."/>
        </authorList>
    </citation>
    <scope>NUCLEOTIDE SEQUENCE [LARGE SCALE GENOMIC DNA]</scope>
    <source>
        <strain evidence="3">JCM 18126</strain>
    </source>
</reference>
<accession>A0ABP9HUK4</accession>
<dbReference type="EMBL" id="BAABIL010000261">
    <property type="protein sequence ID" value="GAA4978657.1"/>
    <property type="molecule type" value="Genomic_DNA"/>
</dbReference>
<name>A0ABP9HUK4_9ACTN</name>
<gene>
    <name evidence="2" type="ORF">GCM10023225_19050</name>
</gene>
<evidence type="ECO:0000313" key="3">
    <source>
        <dbReference type="Proteomes" id="UP001501195"/>
    </source>
</evidence>
<dbReference type="Proteomes" id="UP001501195">
    <property type="component" value="Unassembled WGS sequence"/>
</dbReference>
<protein>
    <submittedName>
        <fullName evidence="2">Uncharacterized protein</fullName>
    </submittedName>
</protein>
<sequence length="64" mass="7467">MDERRGAPERRKLVDLTRAERGEPERRAMPGVERRDLEQREPPLPDDTPDDTSEDRDAPERTTP</sequence>
<feature type="compositionally biased region" description="Basic and acidic residues" evidence="1">
    <location>
        <begin position="55"/>
        <end position="64"/>
    </location>
</feature>
<evidence type="ECO:0000256" key="1">
    <source>
        <dbReference type="SAM" id="MobiDB-lite"/>
    </source>
</evidence>